<evidence type="ECO:0000256" key="7">
    <source>
        <dbReference type="HAMAP-Rule" id="MF_00152"/>
    </source>
</evidence>
<keyword evidence="6 7" id="KW-0234">DNA repair</keyword>
<dbReference type="PANTHER" id="PTHR21445">
    <property type="entry name" value="ENDONUCLEASE IV ENDODEOXYRIBONUCLEASE IV"/>
    <property type="match status" value="1"/>
</dbReference>
<dbReference type="GO" id="GO:0008081">
    <property type="term" value="F:phosphoric diester hydrolase activity"/>
    <property type="evidence" value="ECO:0007669"/>
    <property type="project" value="TreeGrafter"/>
</dbReference>
<dbReference type="EC" id="3.1.21.2" evidence="7"/>
<comment type="cofactor">
    <cofactor evidence="7">
        <name>Zn(2+)</name>
        <dbReference type="ChEBI" id="CHEBI:29105"/>
    </cofactor>
    <text evidence="7">Binds 3 Zn(2+) ions.</text>
</comment>
<dbReference type="InterPro" id="IPR013022">
    <property type="entry name" value="Xyl_isomerase-like_TIM-brl"/>
</dbReference>
<proteinExistence type="inferred from homology"/>
<dbReference type="PATRIC" id="fig|1619031.3.peg.602"/>
<evidence type="ECO:0000256" key="6">
    <source>
        <dbReference type="ARBA" id="ARBA00023204"/>
    </source>
</evidence>
<accession>A0A0G0PAY5</accession>
<reference evidence="9 10" key="1">
    <citation type="journal article" date="2015" name="Nature">
        <title>rRNA introns, odd ribosomes, and small enigmatic genomes across a large radiation of phyla.</title>
        <authorList>
            <person name="Brown C.T."/>
            <person name="Hug L.A."/>
            <person name="Thomas B.C."/>
            <person name="Sharon I."/>
            <person name="Castelle C.J."/>
            <person name="Singh A."/>
            <person name="Wilkins M.J."/>
            <person name="Williams K.H."/>
            <person name="Banfield J.F."/>
        </authorList>
    </citation>
    <scope>NUCLEOTIDE SEQUENCE [LARGE SCALE GENOMIC DNA]</scope>
</reference>
<gene>
    <name evidence="7" type="primary">nfo</name>
    <name evidence="9" type="ORF">UT53_C0044G0009</name>
</gene>
<dbReference type="PROSITE" id="PS51432">
    <property type="entry name" value="AP_NUCLEASE_F2_4"/>
    <property type="match status" value="1"/>
</dbReference>
<dbReference type="NCBIfam" id="TIGR00587">
    <property type="entry name" value="nfo"/>
    <property type="match status" value="1"/>
</dbReference>
<evidence type="ECO:0000313" key="9">
    <source>
        <dbReference type="EMBL" id="KKR22276.1"/>
    </source>
</evidence>
<dbReference type="InterPro" id="IPR036237">
    <property type="entry name" value="Xyl_isomerase-like_sf"/>
</dbReference>
<feature type="binding site" evidence="7">
    <location>
        <position position="143"/>
    </location>
    <ligand>
        <name>Zn(2+)</name>
        <dbReference type="ChEBI" id="CHEBI:29105"/>
        <label>2</label>
    </ligand>
</feature>
<dbReference type="SMART" id="SM00518">
    <property type="entry name" value="AP2Ec"/>
    <property type="match status" value="1"/>
</dbReference>
<feature type="binding site" evidence="7">
    <location>
        <position position="175"/>
    </location>
    <ligand>
        <name>Zn(2+)</name>
        <dbReference type="ChEBI" id="CHEBI:29105"/>
        <label>2</label>
    </ligand>
</feature>
<keyword evidence="7" id="KW-0540">Nuclease</keyword>
<dbReference type="FunFam" id="3.20.20.150:FF:000001">
    <property type="entry name" value="Probable endonuclease 4"/>
    <property type="match status" value="1"/>
</dbReference>
<sequence length="276" mass="30926">MKIGCHVSIAGGVQNAPKRAVDLGCEVFQLFTRSPQGGPAPELTRELIAEFKSEMKKWNQENCYIHTPYYINFASVKENVQKASVRVVREELERGSLIGAKYVMTHLGSAKDYDNKDDALDVVAKSVSEIMKDYEGTTIFLLEISAGAGDIIGSTFEELEYILRNNNNSIGICLDSAHMFASGYDIKTDDGFKQTIDQIKATIGLDHIKLIHVNDSMVGLGEKKDRHEHIGEGKIGQEGFVNLMSQFLKIDMVLETDHDRVKEDIKRLKKLREELT</sequence>
<comment type="catalytic activity">
    <reaction evidence="7">
        <text>Endonucleolytic cleavage to 5'-phosphooligonucleotide end-products.</text>
        <dbReference type="EC" id="3.1.21.2"/>
    </reaction>
</comment>
<organism evidence="9 10">
    <name type="scientific">Candidatus Yanofskybacteria bacterium GW2011_GWD2_39_48</name>
    <dbReference type="NCBI Taxonomy" id="1619031"/>
    <lineage>
        <taxon>Bacteria</taxon>
        <taxon>Candidatus Yanofskyibacteriota</taxon>
    </lineage>
</organism>
<keyword evidence="7 9" id="KW-0255">Endonuclease</keyword>
<evidence type="ECO:0000259" key="8">
    <source>
        <dbReference type="Pfam" id="PF01261"/>
    </source>
</evidence>
<evidence type="ECO:0000256" key="2">
    <source>
        <dbReference type="ARBA" id="ARBA00022723"/>
    </source>
</evidence>
<evidence type="ECO:0000256" key="3">
    <source>
        <dbReference type="ARBA" id="ARBA00022763"/>
    </source>
</evidence>
<dbReference type="Gene3D" id="3.20.20.150">
    <property type="entry name" value="Divalent-metal-dependent TIM barrel enzymes"/>
    <property type="match status" value="1"/>
</dbReference>
<keyword evidence="4 7" id="KW-0378">Hydrolase</keyword>
<dbReference type="PANTHER" id="PTHR21445:SF0">
    <property type="entry name" value="APURINIC-APYRIMIDINIC ENDONUCLEASE"/>
    <property type="match status" value="1"/>
</dbReference>
<dbReference type="GO" id="GO:0003677">
    <property type="term" value="F:DNA binding"/>
    <property type="evidence" value="ECO:0007669"/>
    <property type="project" value="InterPro"/>
</dbReference>
<keyword evidence="2 7" id="KW-0479">Metal-binding</keyword>
<feature type="binding site" evidence="7">
    <location>
        <position position="227"/>
    </location>
    <ligand>
        <name>Zn(2+)</name>
        <dbReference type="ChEBI" id="CHEBI:29105"/>
        <label>3</label>
    </ligand>
</feature>
<keyword evidence="3 7" id="KW-0227">DNA damage</keyword>
<dbReference type="GO" id="GO:0008270">
    <property type="term" value="F:zinc ion binding"/>
    <property type="evidence" value="ECO:0007669"/>
    <property type="project" value="UniProtKB-UniRule"/>
</dbReference>
<comment type="function">
    <text evidence="7">Endonuclease IV plays a role in DNA repair. It cleaves phosphodiester bonds at apurinic or apyrimidinic (AP) sites, generating a 3'-hydroxyl group and a 5'-terminal sugar phosphate.</text>
</comment>
<feature type="domain" description="Xylose isomerase-like TIM barrel" evidence="8">
    <location>
        <begin position="18"/>
        <end position="270"/>
    </location>
</feature>
<dbReference type="InterPro" id="IPR018246">
    <property type="entry name" value="AP_endonuc_F2_Zn_BS"/>
</dbReference>
<dbReference type="PROSITE" id="PS00731">
    <property type="entry name" value="AP_NUCLEASE_F2_3"/>
    <property type="match status" value="1"/>
</dbReference>
<dbReference type="Pfam" id="PF01261">
    <property type="entry name" value="AP_endonuc_2"/>
    <property type="match status" value="1"/>
</dbReference>
<dbReference type="Proteomes" id="UP000034764">
    <property type="component" value="Unassembled WGS sequence"/>
</dbReference>
<feature type="binding site" evidence="7">
    <location>
        <position position="225"/>
    </location>
    <ligand>
        <name>Zn(2+)</name>
        <dbReference type="ChEBI" id="CHEBI:29105"/>
        <label>3</label>
    </ligand>
</feature>
<feature type="binding site" evidence="7">
    <location>
        <position position="212"/>
    </location>
    <ligand>
        <name>Zn(2+)</name>
        <dbReference type="ChEBI" id="CHEBI:29105"/>
        <label>2</label>
    </ligand>
</feature>
<feature type="binding site" evidence="7">
    <location>
        <position position="143"/>
    </location>
    <ligand>
        <name>Zn(2+)</name>
        <dbReference type="ChEBI" id="CHEBI:29105"/>
        <label>1</label>
    </ligand>
</feature>
<dbReference type="GO" id="GO:0006284">
    <property type="term" value="P:base-excision repair"/>
    <property type="evidence" value="ECO:0007669"/>
    <property type="project" value="TreeGrafter"/>
</dbReference>
<keyword evidence="5 7" id="KW-0862">Zinc</keyword>
<dbReference type="EMBL" id="LBXD01000044">
    <property type="protein sequence ID" value="KKR22276.1"/>
    <property type="molecule type" value="Genomic_DNA"/>
</dbReference>
<dbReference type="GO" id="GO:0003906">
    <property type="term" value="F:DNA-(apurinic or apyrimidinic site) endonuclease activity"/>
    <property type="evidence" value="ECO:0007669"/>
    <property type="project" value="TreeGrafter"/>
</dbReference>
<evidence type="ECO:0000313" key="10">
    <source>
        <dbReference type="Proteomes" id="UP000034764"/>
    </source>
</evidence>
<name>A0A0G0PAY5_9BACT</name>
<feature type="binding site" evidence="7">
    <location>
        <position position="178"/>
    </location>
    <ligand>
        <name>Zn(2+)</name>
        <dbReference type="ChEBI" id="CHEBI:29105"/>
        <label>3</label>
    </ligand>
</feature>
<dbReference type="GO" id="GO:0008833">
    <property type="term" value="F:deoxyribonuclease IV (phage-T4-induced) activity"/>
    <property type="evidence" value="ECO:0007669"/>
    <property type="project" value="UniProtKB-UniRule"/>
</dbReference>
<feature type="binding site" evidence="7">
    <location>
        <position position="106"/>
    </location>
    <ligand>
        <name>Zn(2+)</name>
        <dbReference type="ChEBI" id="CHEBI:29105"/>
        <label>1</label>
    </ligand>
</feature>
<comment type="caution">
    <text evidence="9">The sequence shown here is derived from an EMBL/GenBank/DDBJ whole genome shotgun (WGS) entry which is preliminary data.</text>
</comment>
<feature type="binding site" evidence="7">
    <location>
        <position position="66"/>
    </location>
    <ligand>
        <name>Zn(2+)</name>
        <dbReference type="ChEBI" id="CHEBI:29105"/>
        <label>1</label>
    </ligand>
</feature>
<dbReference type="AlphaFoldDB" id="A0A0G0PAY5"/>
<dbReference type="InterPro" id="IPR001719">
    <property type="entry name" value="AP_endonuc_2"/>
</dbReference>
<feature type="binding site" evidence="7">
    <location>
        <position position="255"/>
    </location>
    <ligand>
        <name>Zn(2+)</name>
        <dbReference type="ChEBI" id="CHEBI:29105"/>
        <label>2</label>
    </ligand>
</feature>
<dbReference type="SUPFAM" id="SSF51658">
    <property type="entry name" value="Xylose isomerase-like"/>
    <property type="match status" value="1"/>
</dbReference>
<dbReference type="HAMAP" id="MF_00152">
    <property type="entry name" value="Nfo"/>
    <property type="match status" value="1"/>
</dbReference>
<comment type="similarity">
    <text evidence="1 7">Belongs to the AP endonuclease 2 family.</text>
</comment>
<evidence type="ECO:0000256" key="5">
    <source>
        <dbReference type="ARBA" id="ARBA00022833"/>
    </source>
</evidence>
<dbReference type="CDD" id="cd00019">
    <property type="entry name" value="AP2Ec"/>
    <property type="match status" value="1"/>
</dbReference>
<evidence type="ECO:0000256" key="4">
    <source>
        <dbReference type="ARBA" id="ARBA00022801"/>
    </source>
</evidence>
<evidence type="ECO:0000256" key="1">
    <source>
        <dbReference type="ARBA" id="ARBA00005340"/>
    </source>
</evidence>
<protein>
    <recommendedName>
        <fullName evidence="7">Probable endonuclease 4</fullName>
        <ecNumber evidence="7">3.1.21.2</ecNumber>
    </recommendedName>
    <alternativeName>
        <fullName evidence="7">Endodeoxyribonuclease IV</fullName>
    </alternativeName>
    <alternativeName>
        <fullName evidence="7">Endonuclease IV</fullName>
    </alternativeName>
</protein>